<evidence type="ECO:0000259" key="4">
    <source>
        <dbReference type="Pfam" id="PF07804"/>
    </source>
</evidence>
<gene>
    <name evidence="5" type="ORF">HXN26_01950</name>
</gene>
<evidence type="ECO:0000313" key="6">
    <source>
        <dbReference type="Proteomes" id="UP000771736"/>
    </source>
</evidence>
<dbReference type="GO" id="GO:0005829">
    <property type="term" value="C:cytosol"/>
    <property type="evidence" value="ECO:0007669"/>
    <property type="project" value="TreeGrafter"/>
</dbReference>
<feature type="domain" description="HipA-like C-terminal" evidence="4">
    <location>
        <begin position="54"/>
        <end position="279"/>
    </location>
</feature>
<dbReference type="RefSeq" id="WP_273158376.1">
    <property type="nucleotide sequence ID" value="NZ_JABZSJ010000005.1"/>
</dbReference>
<accession>A0A930HKW6</accession>
<dbReference type="Pfam" id="PF07804">
    <property type="entry name" value="HipA_C"/>
    <property type="match status" value="1"/>
</dbReference>
<dbReference type="InterPro" id="IPR012893">
    <property type="entry name" value="HipA-like_C"/>
</dbReference>
<comment type="similarity">
    <text evidence="1">Belongs to the HipA Ser/Thr kinase family.</text>
</comment>
<dbReference type="EMBL" id="JABZSJ010000005">
    <property type="protein sequence ID" value="MBF1383613.1"/>
    <property type="molecule type" value="Genomic_DNA"/>
</dbReference>
<dbReference type="Proteomes" id="UP000771736">
    <property type="component" value="Unassembled WGS sequence"/>
</dbReference>
<evidence type="ECO:0000256" key="2">
    <source>
        <dbReference type="ARBA" id="ARBA00022679"/>
    </source>
</evidence>
<comment type="caution">
    <text evidence="5">The sequence shown here is derived from an EMBL/GenBank/DDBJ whole genome shotgun (WGS) entry which is preliminary data.</text>
</comment>
<name>A0A930HKW6_9BACT</name>
<evidence type="ECO:0000256" key="3">
    <source>
        <dbReference type="ARBA" id="ARBA00022777"/>
    </source>
</evidence>
<keyword evidence="3" id="KW-0418">Kinase</keyword>
<reference evidence="5" key="1">
    <citation type="submission" date="2020-04" db="EMBL/GenBank/DDBJ databases">
        <title>Deep metagenomics examines the oral microbiome during advanced dental caries in children, revealing novel taxa and co-occurrences with host molecules.</title>
        <authorList>
            <person name="Baker J.L."/>
            <person name="Morton J.T."/>
            <person name="Dinis M."/>
            <person name="Alvarez R."/>
            <person name="Tran N.C."/>
            <person name="Knight R."/>
            <person name="Edlund A."/>
        </authorList>
    </citation>
    <scope>NUCLEOTIDE SEQUENCE</scope>
    <source>
        <strain evidence="5">JCVI_44_bin.5</strain>
    </source>
</reference>
<evidence type="ECO:0000313" key="5">
    <source>
        <dbReference type="EMBL" id="MBF1383613.1"/>
    </source>
</evidence>
<dbReference type="PANTHER" id="PTHR37419:SF1">
    <property type="entry name" value="SERINE_THREONINE-PROTEIN KINASE TOXIN HIPA"/>
    <property type="match status" value="1"/>
</dbReference>
<sequence length="311" mass="35880">MCKCLYCYQPLAAEQKDFHPQCAKKFFGVQDAPVLEYQHEDLDMLAEKVVRAQTSLTGVQPKLSLNLNKHDDTNRLTIVGLWGDYIFKPQTNDYPQLPENEDLTMRLAEVAKINVVPHSLIRLADGELGYITKRIDRTNEGQKIDMEDMCQLTLHPTEYKYKSSYEQIAKTIGQFCDTPKLAIVNYMQLLLFCFVTGNNDMHLKNFSLYRPFDSYQLAPAYDLLNVAIVNPKDKEELALTLSGRKTKLKLVDFIKFAATIGLKEKVVLRLIANMNKALPKWKTLIQTSFLTEELKQEYENTIESRLKRLQK</sequence>
<dbReference type="Gene3D" id="1.10.1070.20">
    <property type="match status" value="1"/>
</dbReference>
<protein>
    <submittedName>
        <fullName evidence="5">HipA domain-containing protein</fullName>
    </submittedName>
</protein>
<dbReference type="PANTHER" id="PTHR37419">
    <property type="entry name" value="SERINE/THREONINE-PROTEIN KINASE TOXIN HIPA"/>
    <property type="match status" value="1"/>
</dbReference>
<keyword evidence="2" id="KW-0808">Transferase</keyword>
<dbReference type="GO" id="GO:0004674">
    <property type="term" value="F:protein serine/threonine kinase activity"/>
    <property type="evidence" value="ECO:0007669"/>
    <property type="project" value="TreeGrafter"/>
</dbReference>
<dbReference type="InterPro" id="IPR052028">
    <property type="entry name" value="HipA_Ser/Thr_kinase"/>
</dbReference>
<proteinExistence type="inferred from homology"/>
<organism evidence="5 6">
    <name type="scientific">Prevotella aurantiaca</name>
    <dbReference type="NCBI Taxonomy" id="596085"/>
    <lineage>
        <taxon>Bacteria</taxon>
        <taxon>Pseudomonadati</taxon>
        <taxon>Bacteroidota</taxon>
        <taxon>Bacteroidia</taxon>
        <taxon>Bacteroidales</taxon>
        <taxon>Prevotellaceae</taxon>
        <taxon>Prevotella</taxon>
    </lineage>
</organism>
<evidence type="ECO:0000256" key="1">
    <source>
        <dbReference type="ARBA" id="ARBA00010164"/>
    </source>
</evidence>
<dbReference type="AlphaFoldDB" id="A0A930HKW6"/>